<dbReference type="PANTHER" id="PTHR24039:SF53">
    <property type="entry name" value="EGF-LIKE DOMAIN-CONTAINING PROTEIN"/>
    <property type="match status" value="1"/>
</dbReference>
<dbReference type="PROSITE" id="PS51465">
    <property type="entry name" value="KAZAL_2"/>
    <property type="match status" value="2"/>
</dbReference>
<dbReference type="EMBL" id="LSMT01000921">
    <property type="protein sequence ID" value="PFX13660.1"/>
    <property type="molecule type" value="Genomic_DNA"/>
</dbReference>
<gene>
    <name evidence="9" type="primary">Umod</name>
    <name evidence="9" type="ORF">AWC38_SpisGene22238</name>
</gene>
<dbReference type="Pfam" id="PF00059">
    <property type="entry name" value="Lectin_C"/>
    <property type="match status" value="1"/>
</dbReference>
<comment type="caution">
    <text evidence="5">Lacks conserved residue(s) required for the propagation of feature annotation.</text>
</comment>
<name>A0A2B4RAX8_STYPI</name>
<dbReference type="InterPro" id="IPR016187">
    <property type="entry name" value="CTDL_fold"/>
</dbReference>
<evidence type="ECO:0000256" key="2">
    <source>
        <dbReference type="ARBA" id="ARBA00022729"/>
    </source>
</evidence>
<dbReference type="PROSITE" id="PS00010">
    <property type="entry name" value="ASX_HYDROXYL"/>
    <property type="match status" value="2"/>
</dbReference>
<evidence type="ECO:0000259" key="7">
    <source>
        <dbReference type="PROSITE" id="PS50041"/>
    </source>
</evidence>
<evidence type="ECO:0000313" key="10">
    <source>
        <dbReference type="Proteomes" id="UP000225706"/>
    </source>
</evidence>
<dbReference type="OrthoDB" id="5949704at2759"/>
<dbReference type="InterPro" id="IPR001304">
    <property type="entry name" value="C-type_lectin-like"/>
</dbReference>
<evidence type="ECO:0000256" key="1">
    <source>
        <dbReference type="ARBA" id="ARBA00022536"/>
    </source>
</evidence>
<evidence type="ECO:0000256" key="3">
    <source>
        <dbReference type="ARBA" id="ARBA00022737"/>
    </source>
</evidence>
<feature type="domain" description="EGF-like" evidence="6">
    <location>
        <begin position="945"/>
        <end position="985"/>
    </location>
</feature>
<dbReference type="PROSITE" id="PS50041">
    <property type="entry name" value="C_TYPE_LECTIN_2"/>
    <property type="match status" value="1"/>
</dbReference>
<protein>
    <submittedName>
        <fullName evidence="9">Uromodulin</fullName>
    </submittedName>
</protein>
<dbReference type="CDD" id="cd00104">
    <property type="entry name" value="KAZAL_FS"/>
    <property type="match status" value="2"/>
</dbReference>
<dbReference type="SUPFAM" id="SSF57196">
    <property type="entry name" value="EGF/Laminin"/>
    <property type="match status" value="2"/>
</dbReference>
<dbReference type="InterPro" id="IPR037221">
    <property type="entry name" value="H-type_lectin_dom_sf"/>
</dbReference>
<keyword evidence="10" id="KW-1185">Reference proteome</keyword>
<dbReference type="InterPro" id="IPR049883">
    <property type="entry name" value="NOTCH1_EGF-like"/>
</dbReference>
<feature type="domain" description="Kazal-like" evidence="8">
    <location>
        <begin position="469"/>
        <end position="523"/>
    </location>
</feature>
<dbReference type="GO" id="GO:0005509">
    <property type="term" value="F:calcium ion binding"/>
    <property type="evidence" value="ECO:0007669"/>
    <property type="project" value="InterPro"/>
</dbReference>
<dbReference type="InterPro" id="IPR000742">
    <property type="entry name" value="EGF"/>
</dbReference>
<dbReference type="SMART" id="SM00179">
    <property type="entry name" value="EGF_CA"/>
    <property type="match status" value="2"/>
</dbReference>
<evidence type="ECO:0000256" key="4">
    <source>
        <dbReference type="ARBA" id="ARBA00023157"/>
    </source>
</evidence>
<feature type="domain" description="EGF-like" evidence="6">
    <location>
        <begin position="904"/>
        <end position="944"/>
    </location>
</feature>
<dbReference type="GO" id="GO:0007155">
    <property type="term" value="P:cell adhesion"/>
    <property type="evidence" value="ECO:0007669"/>
    <property type="project" value="InterPro"/>
</dbReference>
<dbReference type="SUPFAM" id="SSF56436">
    <property type="entry name" value="C-type lectin-like"/>
    <property type="match status" value="1"/>
</dbReference>
<dbReference type="InterPro" id="IPR001881">
    <property type="entry name" value="EGF-like_Ca-bd_dom"/>
</dbReference>
<dbReference type="PROSITE" id="PS01186">
    <property type="entry name" value="EGF_2"/>
    <property type="match status" value="1"/>
</dbReference>
<dbReference type="Proteomes" id="UP000225706">
    <property type="component" value="Unassembled WGS sequence"/>
</dbReference>
<dbReference type="FunFam" id="2.10.25.10:FF:000038">
    <property type="entry name" value="Fibrillin 2"/>
    <property type="match status" value="2"/>
</dbReference>
<feature type="domain" description="Kazal-like" evidence="8">
    <location>
        <begin position="1316"/>
        <end position="1370"/>
    </location>
</feature>
<dbReference type="InterPro" id="IPR016186">
    <property type="entry name" value="C-type_lectin-like/link_sf"/>
</dbReference>
<accession>A0A2B4RAX8</accession>
<evidence type="ECO:0000259" key="6">
    <source>
        <dbReference type="PROSITE" id="PS50026"/>
    </source>
</evidence>
<evidence type="ECO:0000259" key="8">
    <source>
        <dbReference type="PROSITE" id="PS51465"/>
    </source>
</evidence>
<dbReference type="InterPro" id="IPR018097">
    <property type="entry name" value="EGF_Ca-bd_CS"/>
</dbReference>
<keyword evidence="2" id="KW-0732">Signal</keyword>
<keyword evidence="1 5" id="KW-0245">EGF-like domain</keyword>
<dbReference type="InterPro" id="IPR002350">
    <property type="entry name" value="Kazal_dom"/>
</dbReference>
<sequence>MYKLFILIDFETALGFKAGKENITTAIPGLFACKKISFQYPFSGGQLVKVFASVGHTEKSQNLRNGAAVWVEDVTKSRFTACVVEFGDSSNSTKEADWISVQTTPFGSQIGTKSLSSWTTGTKYFRMPYGLMGRGLEVNRFKICLREAKIFDGPHKNLKLTMNLTEPFCSPPVVLVTAKRSTKINNSLQSGSQCNAITTWVAHTSKTKARICVKTFNSDSNNKDVIIADVDWSGQRVKVFASVGHTEKRQNIRNGAAVWVEDVTKSGFTACVVEFGDSSNGTKEVDWIAVKTAPSGSQIGTKSLSSWTTGTECERIDLKQRFPSPPTIFVTANHGVINRTQDAMALWVEEVKVNSFKICLREAKIFGGPHTNLKVYINFTEPFYAPPVVLVTAKRSTKFNNSLQSGSQCNAVTAWVEHTSKTEAQICIKTFNSDSNNKDVITMDYMVTGDLEPCIDVVCHYHCLCKAFGPYDARCVSVESCPSYQEPICSSNGSTYDNECLFRQEMCVLRLNYTVQHPGSCEGFPFQRGRRHMPHIPSLGYSHCEVIRLRPFVFYPDKALEAQITVNRIDTSDKSYVHDAAVSWVENVNYDRFTACVMAAGYNERLSNANVTVDWMAYQGAPVGGVADEVRLSQWWTGTTCKSVSFPSGKFSVMPSVFVTAAHHHAGLRRDAASVWVEDITQSSFKVCLRELQDYAGSHEDVHVNWLAFSVLHKPLFSEHNSIYFANSQSPSVDHNGAYCKDVSFTQTYNSTPNVFVSTNHSTSGGNLQSIRNGITAWVEYINATGFRVCVNELYEAKYDPLSVSYTVVSGEYAIGSRLVTVHNQKENVYVQHRHNGERSWIGLNDRSVEGTFVWTNKEISRFRFWAPQQPNDWSNQDCVHTLGAKHSIEQKNKGTLFSLIIVDFNECRTSTHSCDDNAECKNTVGSYTCTCKAGHSGGGKSCIDVDECTSGANICHSLASCINTVGSYSCSCNHPYGGNGKNCNLVSECQNYQSLTSYTRRMTYHSGGYCENRLSGWYRFQGAAGSRMATSCPPKHRCGTYATGWLNGGHPTVADALGFKAGKENITTAKPGLFACKKISFQYPFSGGQQVKVFASVGHTEKSQNPRNGAAVWVEDVTKSGFTACVVEFGDSSNRTKEVDWIAVKTAPSGSQIGTKSLSSWTTASLHFPSPPTIFVTANHGVINRTQDAMALWVEDLKVNSFKICLREAKIFDGPHTDLKVNINFTEPFYAPPIVLVTAKRSTKINKSLQSGYQCNAVTIRVEHTSKTEAQISVETFNSDSNNKDVITMDYMVTGDLDPCVDVVFHYHCLCKAFGPYDARCVSVESCPSYQEPICSSNGSTYDNERLFRQEMCVLRLNYTVQHPGSCEG</sequence>
<dbReference type="CDD" id="cd00054">
    <property type="entry name" value="EGF_CA"/>
    <property type="match status" value="2"/>
</dbReference>
<dbReference type="Pfam" id="PF07648">
    <property type="entry name" value="Kazal_2"/>
    <property type="match status" value="2"/>
</dbReference>
<dbReference type="SMART" id="SM00181">
    <property type="entry name" value="EGF"/>
    <property type="match status" value="2"/>
</dbReference>
<keyword evidence="3" id="KW-0677">Repeat</keyword>
<comment type="caution">
    <text evidence="9">The sequence shown here is derived from an EMBL/GenBank/DDBJ whole genome shotgun (WGS) entry which is preliminary data.</text>
</comment>
<organism evidence="9 10">
    <name type="scientific">Stylophora pistillata</name>
    <name type="common">Smooth cauliflower coral</name>
    <dbReference type="NCBI Taxonomy" id="50429"/>
    <lineage>
        <taxon>Eukaryota</taxon>
        <taxon>Metazoa</taxon>
        <taxon>Cnidaria</taxon>
        <taxon>Anthozoa</taxon>
        <taxon>Hexacorallia</taxon>
        <taxon>Scleractinia</taxon>
        <taxon>Astrocoeniina</taxon>
        <taxon>Pocilloporidae</taxon>
        <taxon>Stylophora</taxon>
    </lineage>
</organism>
<dbReference type="GO" id="GO:0030246">
    <property type="term" value="F:carbohydrate binding"/>
    <property type="evidence" value="ECO:0007669"/>
    <property type="project" value="InterPro"/>
</dbReference>
<evidence type="ECO:0000256" key="5">
    <source>
        <dbReference type="PROSITE-ProRule" id="PRU00076"/>
    </source>
</evidence>
<dbReference type="SMART" id="SM00280">
    <property type="entry name" value="KAZAL"/>
    <property type="match status" value="2"/>
</dbReference>
<dbReference type="PROSITE" id="PS50026">
    <property type="entry name" value="EGF_3"/>
    <property type="match status" value="2"/>
</dbReference>
<dbReference type="Gene3D" id="3.10.100.10">
    <property type="entry name" value="Mannose-Binding Protein A, subunit A"/>
    <property type="match status" value="1"/>
</dbReference>
<keyword evidence="4" id="KW-1015">Disulfide bond</keyword>
<dbReference type="Pfam" id="PF07645">
    <property type="entry name" value="EGF_CA"/>
    <property type="match status" value="1"/>
</dbReference>
<dbReference type="Pfam" id="PF09458">
    <property type="entry name" value="H_lectin"/>
    <property type="match status" value="1"/>
</dbReference>
<dbReference type="InterPro" id="IPR000152">
    <property type="entry name" value="EGF-type_Asp/Asn_hydroxyl_site"/>
</dbReference>
<dbReference type="InterPro" id="IPR036058">
    <property type="entry name" value="Kazal_dom_sf"/>
</dbReference>
<dbReference type="SUPFAM" id="SSF100895">
    <property type="entry name" value="Kazal-type serine protease inhibitors"/>
    <property type="match status" value="2"/>
</dbReference>
<reference evidence="10" key="1">
    <citation type="journal article" date="2017" name="bioRxiv">
        <title>Comparative analysis of the genomes of Stylophora pistillata and Acropora digitifera provides evidence for extensive differences between species of corals.</title>
        <authorList>
            <person name="Voolstra C.R."/>
            <person name="Li Y."/>
            <person name="Liew Y.J."/>
            <person name="Baumgarten S."/>
            <person name="Zoccola D."/>
            <person name="Flot J.-F."/>
            <person name="Tambutte S."/>
            <person name="Allemand D."/>
            <person name="Aranda M."/>
        </authorList>
    </citation>
    <scope>NUCLEOTIDE SEQUENCE [LARGE SCALE GENOMIC DNA]</scope>
</reference>
<dbReference type="Gene3D" id="2.60.40.2080">
    <property type="match status" value="4"/>
</dbReference>
<dbReference type="Gene3D" id="3.30.60.30">
    <property type="match status" value="2"/>
</dbReference>
<evidence type="ECO:0000313" key="9">
    <source>
        <dbReference type="EMBL" id="PFX13660.1"/>
    </source>
</evidence>
<proteinExistence type="predicted"/>
<dbReference type="Pfam" id="PF12947">
    <property type="entry name" value="EGF_3"/>
    <property type="match status" value="1"/>
</dbReference>
<dbReference type="SUPFAM" id="SSF141086">
    <property type="entry name" value="Agglutinin HPA-like"/>
    <property type="match status" value="3"/>
</dbReference>
<dbReference type="InterPro" id="IPR019019">
    <property type="entry name" value="H-type_lectin_domain"/>
</dbReference>
<dbReference type="PROSITE" id="PS51257">
    <property type="entry name" value="PROKAR_LIPOPROTEIN"/>
    <property type="match status" value="1"/>
</dbReference>
<dbReference type="InterPro" id="IPR024731">
    <property type="entry name" value="NELL2-like_EGF"/>
</dbReference>
<feature type="domain" description="C-type lectin" evidence="7">
    <location>
        <begin position="816"/>
        <end position="880"/>
    </location>
</feature>
<dbReference type="PANTHER" id="PTHR24039">
    <property type="entry name" value="FIBRILLIN-RELATED"/>
    <property type="match status" value="1"/>
</dbReference>
<dbReference type="PROSITE" id="PS01187">
    <property type="entry name" value="EGF_CA"/>
    <property type="match status" value="1"/>
</dbReference>
<dbReference type="Gene3D" id="2.10.25.10">
    <property type="entry name" value="Laminin"/>
    <property type="match status" value="2"/>
</dbReference>